<dbReference type="Pfam" id="PF14262">
    <property type="entry name" value="Cthe_2159"/>
    <property type="match status" value="1"/>
</dbReference>
<evidence type="ECO:0008006" key="3">
    <source>
        <dbReference type="Google" id="ProtNLM"/>
    </source>
</evidence>
<comment type="caution">
    <text evidence="2">The sequence shown here is derived from an EMBL/GenBank/DDBJ whole genome shotgun (WGS) entry which is preliminary data.</text>
</comment>
<feature type="region of interest" description="Disordered" evidence="1">
    <location>
        <begin position="611"/>
        <end position="666"/>
    </location>
</feature>
<sequence>MKKHFYILFIAVAMSISALSGCSSQSTENTAESAETTTLSATSMKSWSFDDEDIYKVTKADTVITLNGTNADINGNGAELKDGNIVISSSGVYELTGNFSGSITVSSDKDAEIQLLLNNVDITSTDDPAIYVEQCGKAVVSTVENSVNSLIDSSEYKLSDGEDEPDAALFSKDDMVINGAGTFNITANYNDGIKGKDNLIITGGTINVTAVDDGIIGRDILAVTDANINVESGGDAVKTTNSDESEKGELYIEGGTIKLNADGDGMDSANAIYFNSGDVTVNTGEGAESVTKKYTGEFKRNDTFDMDSETDDTEIGDTASSQKGIKAENIVSVSGGKLVTDTVDDSIHSNDAAYISGGDITISSGDDGVHADNSLEISGGSINILTSYEGLEGFTVTISDGDISLYAQDDGINAAGGSSDTDEASSSDNKGGAMGETSGCNITISGGNIYVNADGDGIDSNDSISMTGGTLIANGPTNNGNGTFDFDSSMIYDGGTLIASGSSGMLQTPDSSSKVSCIVMLFSSSRSAGNGVVLTTSDGEIIAAVAPNKEYTTITIGSDKIESGKEYKLVYGAELSGESENGIYSSYEIGSSVGEVTFTVSETVTYVDENGITDKSSVGGMQGGKMGSEGMAPSGEKPTDGEEPPQNMPQNDDGTGAASDEAPAKE</sequence>
<dbReference type="PROSITE" id="PS51257">
    <property type="entry name" value="PROKAR_LIPOPROTEIN"/>
    <property type="match status" value="1"/>
</dbReference>
<dbReference type="EMBL" id="VSSQ01004299">
    <property type="protein sequence ID" value="MPM24600.1"/>
    <property type="molecule type" value="Genomic_DNA"/>
</dbReference>
<proteinExistence type="predicted"/>
<reference evidence="2" key="1">
    <citation type="submission" date="2019-08" db="EMBL/GenBank/DDBJ databases">
        <authorList>
            <person name="Kucharzyk K."/>
            <person name="Murdoch R.W."/>
            <person name="Higgins S."/>
            <person name="Loffler F."/>
        </authorList>
    </citation>
    <scope>NUCLEOTIDE SEQUENCE</scope>
</reference>
<evidence type="ECO:0000313" key="2">
    <source>
        <dbReference type="EMBL" id="MPM24600.1"/>
    </source>
</evidence>
<organism evidence="2">
    <name type="scientific">bioreactor metagenome</name>
    <dbReference type="NCBI Taxonomy" id="1076179"/>
    <lineage>
        <taxon>unclassified sequences</taxon>
        <taxon>metagenomes</taxon>
        <taxon>ecological metagenomes</taxon>
    </lineage>
</organism>
<gene>
    <name evidence="2" type="ORF">SDC9_71083</name>
</gene>
<protein>
    <recommendedName>
        <fullName evidence="3">Carbohydrate-binding domain-containing protein</fullName>
    </recommendedName>
</protein>
<name>A0A644Y806_9ZZZZ</name>
<dbReference type="InterPro" id="IPR025584">
    <property type="entry name" value="Cthe_2159"/>
</dbReference>
<evidence type="ECO:0000256" key="1">
    <source>
        <dbReference type="SAM" id="MobiDB-lite"/>
    </source>
</evidence>
<dbReference type="AlphaFoldDB" id="A0A644Y806"/>
<accession>A0A644Y806</accession>
<feature type="region of interest" description="Disordered" evidence="1">
    <location>
        <begin position="414"/>
        <end position="433"/>
    </location>
</feature>